<organism evidence="3 4">
    <name type="scientific">Caerostris darwini</name>
    <dbReference type="NCBI Taxonomy" id="1538125"/>
    <lineage>
        <taxon>Eukaryota</taxon>
        <taxon>Metazoa</taxon>
        <taxon>Ecdysozoa</taxon>
        <taxon>Arthropoda</taxon>
        <taxon>Chelicerata</taxon>
        <taxon>Arachnida</taxon>
        <taxon>Araneae</taxon>
        <taxon>Araneomorphae</taxon>
        <taxon>Entelegynae</taxon>
        <taxon>Araneoidea</taxon>
        <taxon>Araneidae</taxon>
        <taxon>Caerostris</taxon>
    </lineage>
</organism>
<dbReference type="Pfam" id="PF13837">
    <property type="entry name" value="Myb_DNA-bind_4"/>
    <property type="match status" value="1"/>
</dbReference>
<name>A0AAV4TBN0_9ARAC</name>
<accession>A0AAV4TBN0</accession>
<comment type="caution">
    <text evidence="3">The sequence shown here is derived from an EMBL/GenBank/DDBJ whole genome shotgun (WGS) entry which is preliminary data.</text>
</comment>
<dbReference type="Gene3D" id="1.10.10.60">
    <property type="entry name" value="Homeodomain-like"/>
    <property type="match status" value="1"/>
</dbReference>
<evidence type="ECO:0000259" key="2">
    <source>
        <dbReference type="Pfam" id="PF13837"/>
    </source>
</evidence>
<dbReference type="EMBL" id="BPLQ01009263">
    <property type="protein sequence ID" value="GIY42802.1"/>
    <property type="molecule type" value="Genomic_DNA"/>
</dbReference>
<sequence>MSVDRGFTWMDDETLALIEIFSKEEIQQELNGSKRNIGVYERVATELAEVGFKRTAYQCREKVKRLRKEYFSVKYYVEHNIPPKKPMKYYELADKIFNPEASAHNSNVDLNFLNSDHEDELHLSLNPDPESEASDSCTISELVAPQNILPGPSCSPHPERDSNSPEVYKDGDSPTHDNNCEDVSMLSNSQIYDLSDKDSPLDEIESPWVPNVVLIENDSESIGLENDLHPQRVNDAVFNEEDRLQDFQDVSQNEGLFKDSDEPPKKKRKTESTQRWLKKMMDNVTETFLNYQESVESRFLERITHLEQERMRRDENMQRLWLEFEDRRHKEEQQHELKMMSLFSQFIQQLNSNEVRDSV</sequence>
<gene>
    <name evidence="3" type="primary">AVEN_264919_1</name>
    <name evidence="3" type="ORF">CDAR_246451</name>
</gene>
<dbReference type="InterPro" id="IPR044822">
    <property type="entry name" value="Myb_DNA-bind_4"/>
</dbReference>
<dbReference type="AlphaFoldDB" id="A0AAV4TBN0"/>
<evidence type="ECO:0000313" key="3">
    <source>
        <dbReference type="EMBL" id="GIY42802.1"/>
    </source>
</evidence>
<feature type="region of interest" description="Disordered" evidence="1">
    <location>
        <begin position="249"/>
        <end position="272"/>
    </location>
</feature>
<dbReference type="PANTHER" id="PTHR47595:SF1">
    <property type="entry name" value="MYB_SANT-LIKE DNA-BINDING DOMAIN-CONTAINING PROTEIN"/>
    <property type="match status" value="1"/>
</dbReference>
<protein>
    <recommendedName>
        <fullName evidence="2">Myb/SANT-like DNA-binding domain-containing protein</fullName>
    </recommendedName>
</protein>
<evidence type="ECO:0000256" key="1">
    <source>
        <dbReference type="SAM" id="MobiDB-lite"/>
    </source>
</evidence>
<feature type="domain" description="Myb/SANT-like DNA-binding" evidence="2">
    <location>
        <begin position="8"/>
        <end position="95"/>
    </location>
</feature>
<feature type="compositionally biased region" description="Basic and acidic residues" evidence="1">
    <location>
        <begin position="157"/>
        <end position="179"/>
    </location>
</feature>
<dbReference type="PANTHER" id="PTHR47595">
    <property type="entry name" value="HEAT SHOCK 70 KDA PROTEIN 14"/>
    <property type="match status" value="1"/>
</dbReference>
<proteinExistence type="predicted"/>
<feature type="region of interest" description="Disordered" evidence="1">
    <location>
        <begin position="148"/>
        <end position="180"/>
    </location>
</feature>
<evidence type="ECO:0000313" key="4">
    <source>
        <dbReference type="Proteomes" id="UP001054837"/>
    </source>
</evidence>
<keyword evidence="4" id="KW-1185">Reference proteome</keyword>
<dbReference type="Proteomes" id="UP001054837">
    <property type="component" value="Unassembled WGS sequence"/>
</dbReference>
<reference evidence="3 4" key="1">
    <citation type="submission" date="2021-06" db="EMBL/GenBank/DDBJ databases">
        <title>Caerostris darwini draft genome.</title>
        <authorList>
            <person name="Kono N."/>
            <person name="Arakawa K."/>
        </authorList>
    </citation>
    <scope>NUCLEOTIDE SEQUENCE [LARGE SCALE GENOMIC DNA]</scope>
</reference>